<protein>
    <recommendedName>
        <fullName evidence="2">RING-type domain-containing protein</fullName>
    </recommendedName>
</protein>
<proteinExistence type="predicted"/>
<sequence length="451" mass="51808">MHPLAGSSGEISLHDARKDALSKLRKMLERNLDPAMKYEEESTQERLEQIHRYMIQRHQEVQDFVKHNAGADFFSCEVRNLQEQIDNLISMRLAITDLRGSLPRGKAFLTALEAFYTDYAFVMKLHPDMEACGIKELKNLNRLRAMEWDLRYYYFTGTILEHKEDESFNQDEVHSDAVRRARIEMAMCALKVDLVKVPNITPTLATELRNTLNDDLKWIVDWTVVPPIGLQSLAQILKLIGAEMERVTESISTLSDIAFDLHRFRIYDPVDLHADPAVISEDETCPICHVEYRNDDSTAAEVEEAPLEPAVKLRGCGHVIGLRCLQEWIYQRAQNCTCPLCRAPFFDRENRSTVYGAVMKVMLRGLLHIHVDKGSIRLFKAAMPGVIDFFRKPFLRAQMRNPNLPALIAQHADYLSVLMEIGDGSEFVMENLMFQDATEYDGPVPHRTDYF</sequence>
<dbReference type="PROSITE" id="PS50089">
    <property type="entry name" value="ZF_RING_2"/>
    <property type="match status" value="1"/>
</dbReference>
<dbReference type="AlphaFoldDB" id="A0AAN6M6B6"/>
<evidence type="ECO:0000256" key="1">
    <source>
        <dbReference type="PROSITE-ProRule" id="PRU00175"/>
    </source>
</evidence>
<name>A0AAN6M6B6_9PLEO</name>
<keyword evidence="4" id="KW-1185">Reference proteome</keyword>
<keyword evidence="1" id="KW-0862">Zinc</keyword>
<reference evidence="3 4" key="1">
    <citation type="submission" date="2021-02" db="EMBL/GenBank/DDBJ databases">
        <title>Genome assembly of Pseudopithomyces chartarum.</title>
        <authorList>
            <person name="Jauregui R."/>
            <person name="Singh J."/>
            <person name="Voisey C."/>
        </authorList>
    </citation>
    <scope>NUCLEOTIDE SEQUENCE [LARGE SCALE GENOMIC DNA]</scope>
    <source>
        <strain evidence="3 4">AGR01</strain>
    </source>
</reference>
<dbReference type="Proteomes" id="UP001280581">
    <property type="component" value="Unassembled WGS sequence"/>
</dbReference>
<dbReference type="Gene3D" id="3.30.40.10">
    <property type="entry name" value="Zinc/RING finger domain, C3HC4 (zinc finger)"/>
    <property type="match status" value="1"/>
</dbReference>
<gene>
    <name evidence="3" type="ORF">GRF29_19g1612553</name>
</gene>
<dbReference type="InterPro" id="IPR013083">
    <property type="entry name" value="Znf_RING/FYVE/PHD"/>
</dbReference>
<keyword evidence="1" id="KW-0863">Zinc-finger</keyword>
<organism evidence="3 4">
    <name type="scientific">Pseudopithomyces chartarum</name>
    <dbReference type="NCBI Taxonomy" id="1892770"/>
    <lineage>
        <taxon>Eukaryota</taxon>
        <taxon>Fungi</taxon>
        <taxon>Dikarya</taxon>
        <taxon>Ascomycota</taxon>
        <taxon>Pezizomycotina</taxon>
        <taxon>Dothideomycetes</taxon>
        <taxon>Pleosporomycetidae</taxon>
        <taxon>Pleosporales</taxon>
        <taxon>Massarineae</taxon>
        <taxon>Didymosphaeriaceae</taxon>
        <taxon>Pseudopithomyces</taxon>
    </lineage>
</organism>
<feature type="domain" description="RING-type" evidence="2">
    <location>
        <begin position="285"/>
        <end position="342"/>
    </location>
</feature>
<evidence type="ECO:0000259" key="2">
    <source>
        <dbReference type="PROSITE" id="PS50089"/>
    </source>
</evidence>
<keyword evidence="1" id="KW-0479">Metal-binding</keyword>
<evidence type="ECO:0000313" key="3">
    <source>
        <dbReference type="EMBL" id="KAK3214901.1"/>
    </source>
</evidence>
<accession>A0AAN6M6B6</accession>
<evidence type="ECO:0000313" key="4">
    <source>
        <dbReference type="Proteomes" id="UP001280581"/>
    </source>
</evidence>
<dbReference type="GO" id="GO:0008270">
    <property type="term" value="F:zinc ion binding"/>
    <property type="evidence" value="ECO:0007669"/>
    <property type="project" value="UniProtKB-KW"/>
</dbReference>
<dbReference type="EMBL" id="WVTA01000003">
    <property type="protein sequence ID" value="KAK3214901.1"/>
    <property type="molecule type" value="Genomic_DNA"/>
</dbReference>
<comment type="caution">
    <text evidence="3">The sequence shown here is derived from an EMBL/GenBank/DDBJ whole genome shotgun (WGS) entry which is preliminary data.</text>
</comment>
<dbReference type="InterPro" id="IPR001841">
    <property type="entry name" value="Znf_RING"/>
</dbReference>
<dbReference type="SUPFAM" id="SSF57850">
    <property type="entry name" value="RING/U-box"/>
    <property type="match status" value="1"/>
</dbReference>